<keyword evidence="8" id="KW-0206">Cytoskeleton</keyword>
<evidence type="ECO:0000313" key="15">
    <source>
        <dbReference type="Proteomes" id="UP001224775"/>
    </source>
</evidence>
<dbReference type="InterPro" id="IPR019821">
    <property type="entry name" value="Kinesin_motor_CS"/>
</dbReference>
<feature type="coiled-coil region" evidence="11">
    <location>
        <begin position="458"/>
        <end position="535"/>
    </location>
</feature>
<feature type="compositionally biased region" description="Basic residues" evidence="12">
    <location>
        <begin position="674"/>
        <end position="685"/>
    </location>
</feature>
<dbReference type="Gene3D" id="3.40.850.10">
    <property type="entry name" value="Kinesin motor domain"/>
    <property type="match status" value="1"/>
</dbReference>
<keyword evidence="7 9" id="KW-0505">Motor protein</keyword>
<evidence type="ECO:0000256" key="2">
    <source>
        <dbReference type="ARBA" id="ARBA00022490"/>
    </source>
</evidence>
<comment type="caution">
    <text evidence="14">The sequence shown here is derived from an EMBL/GenBank/DDBJ whole genome shotgun (WGS) entry which is preliminary data.</text>
</comment>
<evidence type="ECO:0000256" key="5">
    <source>
        <dbReference type="ARBA" id="ARBA00022840"/>
    </source>
</evidence>
<dbReference type="InterPro" id="IPR036961">
    <property type="entry name" value="Kinesin_motor_dom_sf"/>
</dbReference>
<keyword evidence="4 9" id="KW-0547">Nucleotide-binding</keyword>
<dbReference type="GO" id="GO:0003777">
    <property type="term" value="F:microtubule motor activity"/>
    <property type="evidence" value="ECO:0007669"/>
    <property type="project" value="InterPro"/>
</dbReference>
<evidence type="ECO:0000256" key="8">
    <source>
        <dbReference type="ARBA" id="ARBA00023212"/>
    </source>
</evidence>
<dbReference type="InterPro" id="IPR027417">
    <property type="entry name" value="P-loop_NTPase"/>
</dbReference>
<evidence type="ECO:0000256" key="12">
    <source>
        <dbReference type="SAM" id="MobiDB-lite"/>
    </source>
</evidence>
<name>A0AAD8YH47_9STRA</name>
<keyword evidence="15" id="KW-1185">Reference proteome</keyword>
<protein>
    <recommendedName>
        <fullName evidence="10">Kinesin-like protein</fullName>
    </recommendedName>
</protein>
<dbReference type="EMBL" id="JATAAI010000004">
    <property type="protein sequence ID" value="KAK1746436.1"/>
    <property type="molecule type" value="Genomic_DNA"/>
</dbReference>
<dbReference type="PROSITE" id="PS00411">
    <property type="entry name" value="KINESIN_MOTOR_1"/>
    <property type="match status" value="1"/>
</dbReference>
<dbReference type="InterPro" id="IPR027640">
    <property type="entry name" value="Kinesin-like_fam"/>
</dbReference>
<organism evidence="14 15">
    <name type="scientific">Skeletonema marinoi</name>
    <dbReference type="NCBI Taxonomy" id="267567"/>
    <lineage>
        <taxon>Eukaryota</taxon>
        <taxon>Sar</taxon>
        <taxon>Stramenopiles</taxon>
        <taxon>Ochrophyta</taxon>
        <taxon>Bacillariophyta</taxon>
        <taxon>Coscinodiscophyceae</taxon>
        <taxon>Thalassiosirophycidae</taxon>
        <taxon>Thalassiosirales</taxon>
        <taxon>Skeletonemataceae</taxon>
        <taxon>Skeletonema</taxon>
        <taxon>Skeletonema marinoi-dohrnii complex</taxon>
    </lineage>
</organism>
<proteinExistence type="inferred from homology"/>
<evidence type="ECO:0000313" key="14">
    <source>
        <dbReference type="EMBL" id="KAK1746436.1"/>
    </source>
</evidence>
<evidence type="ECO:0000256" key="4">
    <source>
        <dbReference type="ARBA" id="ARBA00022741"/>
    </source>
</evidence>
<dbReference type="FunFam" id="3.40.850.10:FF:000029">
    <property type="entry name" value="Kinesin-like protein KIF17"/>
    <property type="match status" value="1"/>
</dbReference>
<dbReference type="Proteomes" id="UP001224775">
    <property type="component" value="Unassembled WGS sequence"/>
</dbReference>
<evidence type="ECO:0000256" key="11">
    <source>
        <dbReference type="SAM" id="Coils"/>
    </source>
</evidence>
<accession>A0AAD8YH47</accession>
<dbReference type="PANTHER" id="PTHR47969:SF21">
    <property type="entry name" value="KINESIN-LIKE PROTEIN"/>
    <property type="match status" value="1"/>
</dbReference>
<evidence type="ECO:0000259" key="13">
    <source>
        <dbReference type="PROSITE" id="PS50067"/>
    </source>
</evidence>
<dbReference type="PANTHER" id="PTHR47969">
    <property type="entry name" value="CHROMOSOME-ASSOCIATED KINESIN KIF4A-RELATED"/>
    <property type="match status" value="1"/>
</dbReference>
<comment type="subcellular location">
    <subcellularLocation>
        <location evidence="1">Cytoplasm</location>
        <location evidence="1">Cytoskeleton</location>
    </subcellularLocation>
</comment>
<dbReference type="GO" id="GO:0007018">
    <property type="term" value="P:microtubule-based movement"/>
    <property type="evidence" value="ECO:0007669"/>
    <property type="project" value="InterPro"/>
</dbReference>
<dbReference type="PRINTS" id="PR00380">
    <property type="entry name" value="KINESINHEAVY"/>
</dbReference>
<feature type="region of interest" description="Disordered" evidence="12">
    <location>
        <begin position="379"/>
        <end position="413"/>
    </location>
</feature>
<dbReference type="PROSITE" id="PS50067">
    <property type="entry name" value="KINESIN_MOTOR_2"/>
    <property type="match status" value="1"/>
</dbReference>
<feature type="binding site" evidence="9">
    <location>
        <begin position="88"/>
        <end position="95"/>
    </location>
    <ligand>
        <name>ATP</name>
        <dbReference type="ChEBI" id="CHEBI:30616"/>
    </ligand>
</feature>
<feature type="compositionally biased region" description="Basic and acidic residues" evidence="12">
    <location>
        <begin position="380"/>
        <end position="413"/>
    </location>
</feature>
<feature type="region of interest" description="Disordered" evidence="12">
    <location>
        <begin position="662"/>
        <end position="692"/>
    </location>
</feature>
<dbReference type="Pfam" id="PF00225">
    <property type="entry name" value="Kinesin"/>
    <property type="match status" value="1"/>
</dbReference>
<dbReference type="GO" id="GO:0005874">
    <property type="term" value="C:microtubule"/>
    <property type="evidence" value="ECO:0007669"/>
    <property type="project" value="UniProtKB-KW"/>
</dbReference>
<comment type="similarity">
    <text evidence="9 10">Belongs to the TRAFAC class myosin-kinesin ATPase superfamily. Kinesin family.</text>
</comment>
<evidence type="ECO:0000256" key="7">
    <source>
        <dbReference type="ARBA" id="ARBA00023175"/>
    </source>
</evidence>
<evidence type="ECO:0000256" key="6">
    <source>
        <dbReference type="ARBA" id="ARBA00023054"/>
    </source>
</evidence>
<keyword evidence="3 10" id="KW-0493">Microtubule</keyword>
<dbReference type="AlphaFoldDB" id="A0AAD8YH47"/>
<dbReference type="GO" id="GO:0008017">
    <property type="term" value="F:microtubule binding"/>
    <property type="evidence" value="ECO:0007669"/>
    <property type="project" value="InterPro"/>
</dbReference>
<evidence type="ECO:0000256" key="9">
    <source>
        <dbReference type="PROSITE-ProRule" id="PRU00283"/>
    </source>
</evidence>
<sequence length="692" mass="78152">MSKSETIKVAFRLRPLNSTEKQDGRKVCCVVHEDEGVIEMQYGDSSKRFTFDSVFSASSSQRRIYDVTTAPLVQSVLEGFNGTVFAYGQTGAGKTHTMEGSIIPTTFEHIFDHIALNSAKDRYLVHASFFEIYNEEIRDLLTAGKSQQNSLELRESTDAGVYVQGLTSTVVKSASEIDAVLQNGNKNRSVGSTLMNSQSSRSHSIFSIVVECCSTDEHNNEHIRVGKLNLVDLAGSERQSKTGATGERLKEATKINLSLSALGNVISALVDGKAKHIPYRDSKLTRILQDSLGGNTKTVMLANAGPADCNADESLSTLRYANRAKNIKNKPVINEDPKDTLLRGYQEEIARLKERLAQMSSPEAQLVRSTVVENSAAKESLPKLEQEHHDEKASLQKKLEDEQKARMDTEKERRELQQHLVEMEAKLIVGGEIASSATKQEAALRKANQELIAKRESELMLTRRMNEQEEEKLNLEERYKDVATEVKEKTRKLQRVWVKYQQAKSEIKDMEQEALREHTEMLDTIRELNKQLKLKEFVISSFIPPQYALLYDDVDQGGRAVWEEAREAWTIPGLNTRRGNRLRERQASGRPETEFSREMKMVDSNPRWRSEDIVDLDLVMPVQKAPAARDDPNTIDAIAAILAIDMDDKVDELPLNEIRKNRQKKYLKAESSKQKQKRRKDKAKSRPTTAAL</sequence>
<evidence type="ECO:0000256" key="10">
    <source>
        <dbReference type="RuleBase" id="RU000394"/>
    </source>
</evidence>
<gene>
    <name evidence="14" type="ORF">QTG54_003043</name>
</gene>
<dbReference type="GO" id="GO:0005524">
    <property type="term" value="F:ATP binding"/>
    <property type="evidence" value="ECO:0007669"/>
    <property type="project" value="UniProtKB-UniRule"/>
</dbReference>
<evidence type="ECO:0000256" key="3">
    <source>
        <dbReference type="ARBA" id="ARBA00022701"/>
    </source>
</evidence>
<keyword evidence="6 11" id="KW-0175">Coiled coil</keyword>
<dbReference type="SUPFAM" id="SSF52540">
    <property type="entry name" value="P-loop containing nucleoside triphosphate hydrolases"/>
    <property type="match status" value="1"/>
</dbReference>
<reference evidence="14" key="1">
    <citation type="submission" date="2023-06" db="EMBL/GenBank/DDBJ databases">
        <title>Survivors Of The Sea: Transcriptome response of Skeletonema marinoi to long-term dormancy.</title>
        <authorList>
            <person name="Pinder M.I.M."/>
            <person name="Kourtchenko O."/>
            <person name="Robertson E.K."/>
            <person name="Larsson T."/>
            <person name="Maumus F."/>
            <person name="Osuna-Cruz C.M."/>
            <person name="Vancaester E."/>
            <person name="Stenow R."/>
            <person name="Vandepoele K."/>
            <person name="Ploug H."/>
            <person name="Bruchert V."/>
            <person name="Godhe A."/>
            <person name="Topel M."/>
        </authorList>
    </citation>
    <scope>NUCLEOTIDE SEQUENCE</scope>
    <source>
        <strain evidence="14">R05AC</strain>
    </source>
</reference>
<evidence type="ECO:0000256" key="1">
    <source>
        <dbReference type="ARBA" id="ARBA00004245"/>
    </source>
</evidence>
<dbReference type="SMART" id="SM00129">
    <property type="entry name" value="KISc"/>
    <property type="match status" value="1"/>
</dbReference>
<keyword evidence="2" id="KW-0963">Cytoplasm</keyword>
<dbReference type="InterPro" id="IPR001752">
    <property type="entry name" value="Kinesin_motor_dom"/>
</dbReference>
<keyword evidence="5 9" id="KW-0067">ATP-binding</keyword>
<feature type="domain" description="Kinesin motor" evidence="13">
    <location>
        <begin position="6"/>
        <end position="327"/>
    </location>
</feature>